<evidence type="ECO:0000256" key="1">
    <source>
        <dbReference type="SAM" id="MobiDB-lite"/>
    </source>
</evidence>
<dbReference type="SUPFAM" id="SSF52949">
    <property type="entry name" value="Macro domain-like"/>
    <property type="match status" value="1"/>
</dbReference>
<feature type="region of interest" description="Disordered" evidence="1">
    <location>
        <begin position="154"/>
        <end position="174"/>
    </location>
</feature>
<accession>A0A7S0AIL7</accession>
<dbReference type="InterPro" id="IPR043472">
    <property type="entry name" value="Macro_dom-like"/>
</dbReference>
<gene>
    <name evidence="2" type="ORF">PBAH0796_LOCUS16747</name>
</gene>
<dbReference type="EMBL" id="HBEG01027592">
    <property type="protein sequence ID" value="CAD8364205.1"/>
    <property type="molecule type" value="Transcribed_RNA"/>
</dbReference>
<sequence>MADGPLLPEQIVICDVDGGFCDAARLHFGRREGLEVVQGRLEDLPRMDCIVWPGNSHAVPTSGLDTALSRLAGPGVLQRVRALLAADFGDEGAPAGTAWLVAADGAGHCSPEADGASSGPPHCVVYTVVFPRSRDGPRLAMHGALEAMARHNGEAQHGALPEPPAPASAPSQVRLTWTWSRR</sequence>
<evidence type="ECO:0000313" key="2">
    <source>
        <dbReference type="EMBL" id="CAD8364205.1"/>
    </source>
</evidence>
<dbReference type="Gene3D" id="3.40.220.10">
    <property type="entry name" value="Leucine Aminopeptidase, subunit E, domain 1"/>
    <property type="match status" value="1"/>
</dbReference>
<name>A0A7S0AIL7_9DINO</name>
<protein>
    <submittedName>
        <fullName evidence="2">Uncharacterized protein</fullName>
    </submittedName>
</protein>
<organism evidence="2">
    <name type="scientific">Pyrodinium bahamense</name>
    <dbReference type="NCBI Taxonomy" id="73915"/>
    <lineage>
        <taxon>Eukaryota</taxon>
        <taxon>Sar</taxon>
        <taxon>Alveolata</taxon>
        <taxon>Dinophyceae</taxon>
        <taxon>Gonyaulacales</taxon>
        <taxon>Pyrocystaceae</taxon>
        <taxon>Pyrodinium</taxon>
    </lineage>
</organism>
<dbReference type="AlphaFoldDB" id="A0A7S0AIL7"/>
<reference evidence="2" key="1">
    <citation type="submission" date="2021-01" db="EMBL/GenBank/DDBJ databases">
        <authorList>
            <person name="Corre E."/>
            <person name="Pelletier E."/>
            <person name="Niang G."/>
            <person name="Scheremetjew M."/>
            <person name="Finn R."/>
            <person name="Kale V."/>
            <person name="Holt S."/>
            <person name="Cochrane G."/>
            <person name="Meng A."/>
            <person name="Brown T."/>
            <person name="Cohen L."/>
        </authorList>
    </citation>
    <scope>NUCLEOTIDE SEQUENCE</scope>
    <source>
        <strain evidence="2">Pbaha01</strain>
    </source>
</reference>
<proteinExistence type="predicted"/>